<dbReference type="GO" id="GO:0005886">
    <property type="term" value="C:plasma membrane"/>
    <property type="evidence" value="ECO:0007669"/>
    <property type="project" value="UniProtKB-SubCell"/>
</dbReference>
<keyword evidence="8 15" id="KW-0812">Transmembrane</keyword>
<evidence type="ECO:0000256" key="5">
    <source>
        <dbReference type="ARBA" id="ARBA00022519"/>
    </source>
</evidence>
<organism evidence="18 19">
    <name type="scientific">Amphiplicatus metriothermophilus</name>
    <dbReference type="NCBI Taxonomy" id="1519374"/>
    <lineage>
        <taxon>Bacteria</taxon>
        <taxon>Pseudomonadati</taxon>
        <taxon>Pseudomonadota</taxon>
        <taxon>Alphaproteobacteria</taxon>
        <taxon>Parvularculales</taxon>
        <taxon>Parvularculaceae</taxon>
        <taxon>Amphiplicatus</taxon>
    </lineage>
</organism>
<evidence type="ECO:0000256" key="8">
    <source>
        <dbReference type="ARBA" id="ARBA00022692"/>
    </source>
</evidence>
<dbReference type="InterPro" id="IPR003594">
    <property type="entry name" value="HATPase_dom"/>
</dbReference>
<name>A0A239PY66_9PROT</name>
<keyword evidence="12 15" id="KW-1133">Transmembrane helix</keyword>
<dbReference type="InterPro" id="IPR003661">
    <property type="entry name" value="HisK_dim/P_dom"/>
</dbReference>
<dbReference type="SMART" id="SM00387">
    <property type="entry name" value="HATPase_c"/>
    <property type="match status" value="1"/>
</dbReference>
<evidence type="ECO:0000256" key="2">
    <source>
        <dbReference type="ARBA" id="ARBA00004429"/>
    </source>
</evidence>
<evidence type="ECO:0000313" key="19">
    <source>
        <dbReference type="Proteomes" id="UP000198346"/>
    </source>
</evidence>
<evidence type="ECO:0000313" key="18">
    <source>
        <dbReference type="EMBL" id="SNT74902.1"/>
    </source>
</evidence>
<dbReference type="Pfam" id="PF00672">
    <property type="entry name" value="HAMP"/>
    <property type="match status" value="1"/>
</dbReference>
<keyword evidence="7" id="KW-0808">Transferase</keyword>
<protein>
    <recommendedName>
        <fullName evidence="3">histidine kinase</fullName>
        <ecNumber evidence="3">2.7.13.3</ecNumber>
    </recommendedName>
</protein>
<dbReference type="PROSITE" id="PS50885">
    <property type="entry name" value="HAMP"/>
    <property type="match status" value="1"/>
</dbReference>
<keyword evidence="4" id="KW-1003">Cell membrane</keyword>
<dbReference type="InterPro" id="IPR005467">
    <property type="entry name" value="His_kinase_dom"/>
</dbReference>
<keyword evidence="5" id="KW-0997">Cell inner membrane</keyword>
<dbReference type="EMBL" id="FZQA01000006">
    <property type="protein sequence ID" value="SNT74902.1"/>
    <property type="molecule type" value="Genomic_DNA"/>
</dbReference>
<dbReference type="Gene3D" id="1.10.287.130">
    <property type="match status" value="1"/>
</dbReference>
<evidence type="ECO:0000256" key="13">
    <source>
        <dbReference type="ARBA" id="ARBA00023012"/>
    </source>
</evidence>
<evidence type="ECO:0000256" key="3">
    <source>
        <dbReference type="ARBA" id="ARBA00012438"/>
    </source>
</evidence>
<dbReference type="GO" id="GO:0005524">
    <property type="term" value="F:ATP binding"/>
    <property type="evidence" value="ECO:0007669"/>
    <property type="project" value="UniProtKB-KW"/>
</dbReference>
<dbReference type="PANTHER" id="PTHR44936">
    <property type="entry name" value="SENSOR PROTEIN CREC"/>
    <property type="match status" value="1"/>
</dbReference>
<evidence type="ECO:0000259" key="17">
    <source>
        <dbReference type="PROSITE" id="PS50885"/>
    </source>
</evidence>
<sequence>MLKRYLPKSLYARVALIVILPIFLMQSFVTYVFFERHWDLVSANLSANVASQIALIAKLYRETTDPEERRAIERLSTEELELNVRFEPRKTIPDADKLSIFTLHNRTLERQLDERLEEDFWFNTYSWPAYVEIRVQLDDGYLVFLPRRDRVFATTGPIFVMWLIGVTLLLGSIAIVFLRNQVRSILRLAEAAEAFGRGRDAPDFRPSGAAEVRRAGLAFIAMRERIKRHIHQRTAMLAGVSHDLRTPLTRLKLALAMQPDSPDMEALRADVAEMERMVESYLSFARDLASDEAPGEVDLGALLGEIVEDAARSGKEVALDVAPGLRLAARRNALKRAINNLVENGLKYADHVWLSAKRTGGTVEIVVDDDGPGVPPERHEEAFKPFARLDEGRRRDPDGVGLGLAVVRDVARSHGGEAALARAPQGGLRAVLRLPG</sequence>
<keyword evidence="6" id="KW-0597">Phosphoprotein</keyword>
<evidence type="ECO:0000256" key="12">
    <source>
        <dbReference type="ARBA" id="ARBA00022989"/>
    </source>
</evidence>
<dbReference type="InterPro" id="IPR036097">
    <property type="entry name" value="HisK_dim/P_sf"/>
</dbReference>
<evidence type="ECO:0000256" key="1">
    <source>
        <dbReference type="ARBA" id="ARBA00000085"/>
    </source>
</evidence>
<feature type="transmembrane region" description="Helical" evidence="15">
    <location>
        <begin position="158"/>
        <end position="178"/>
    </location>
</feature>
<dbReference type="GO" id="GO:0000155">
    <property type="term" value="F:phosphorelay sensor kinase activity"/>
    <property type="evidence" value="ECO:0007669"/>
    <property type="project" value="InterPro"/>
</dbReference>
<dbReference type="EC" id="2.7.13.3" evidence="3"/>
<reference evidence="18 19" key="1">
    <citation type="submission" date="2017-07" db="EMBL/GenBank/DDBJ databases">
        <authorList>
            <person name="Sun Z.S."/>
            <person name="Albrecht U."/>
            <person name="Echele G."/>
            <person name="Lee C.C."/>
        </authorList>
    </citation>
    <scope>NUCLEOTIDE SEQUENCE [LARGE SCALE GENOMIC DNA]</scope>
    <source>
        <strain evidence="18 19">CGMCC 1.12710</strain>
    </source>
</reference>
<keyword evidence="14 15" id="KW-0472">Membrane</keyword>
<evidence type="ECO:0000259" key="16">
    <source>
        <dbReference type="PROSITE" id="PS50109"/>
    </source>
</evidence>
<keyword evidence="10 18" id="KW-0418">Kinase</keyword>
<comment type="subcellular location">
    <subcellularLocation>
        <location evidence="2">Cell inner membrane</location>
        <topology evidence="2">Multi-pass membrane protein</topology>
    </subcellularLocation>
</comment>
<dbReference type="AlphaFoldDB" id="A0A239PY66"/>
<dbReference type="OrthoDB" id="9804645at2"/>
<evidence type="ECO:0000256" key="6">
    <source>
        <dbReference type="ARBA" id="ARBA00022553"/>
    </source>
</evidence>
<evidence type="ECO:0000256" key="4">
    <source>
        <dbReference type="ARBA" id="ARBA00022475"/>
    </source>
</evidence>
<dbReference type="SMART" id="SM00304">
    <property type="entry name" value="HAMP"/>
    <property type="match status" value="1"/>
</dbReference>
<dbReference type="InterPro" id="IPR036890">
    <property type="entry name" value="HATPase_C_sf"/>
</dbReference>
<dbReference type="RefSeq" id="WP_089412924.1">
    <property type="nucleotide sequence ID" value="NZ_FZQA01000006.1"/>
</dbReference>
<keyword evidence="9" id="KW-0547">Nucleotide-binding</keyword>
<dbReference type="CDD" id="cd00082">
    <property type="entry name" value="HisKA"/>
    <property type="match status" value="1"/>
</dbReference>
<dbReference type="PANTHER" id="PTHR44936:SF5">
    <property type="entry name" value="SENSOR HISTIDINE KINASE ENVZ"/>
    <property type="match status" value="1"/>
</dbReference>
<keyword evidence="13" id="KW-0902">Two-component regulatory system</keyword>
<evidence type="ECO:0000256" key="7">
    <source>
        <dbReference type="ARBA" id="ARBA00022679"/>
    </source>
</evidence>
<feature type="domain" description="HAMP" evidence="17">
    <location>
        <begin position="179"/>
        <end position="231"/>
    </location>
</feature>
<dbReference type="InterPro" id="IPR003660">
    <property type="entry name" value="HAMP_dom"/>
</dbReference>
<evidence type="ECO:0000256" key="9">
    <source>
        <dbReference type="ARBA" id="ARBA00022741"/>
    </source>
</evidence>
<gene>
    <name evidence="18" type="ORF">SAMN06297382_2493</name>
</gene>
<dbReference type="PRINTS" id="PR00344">
    <property type="entry name" value="BCTRLSENSOR"/>
</dbReference>
<dbReference type="Gene3D" id="3.30.565.10">
    <property type="entry name" value="Histidine kinase-like ATPase, C-terminal domain"/>
    <property type="match status" value="1"/>
</dbReference>
<comment type="catalytic activity">
    <reaction evidence="1">
        <text>ATP + protein L-histidine = ADP + protein N-phospho-L-histidine.</text>
        <dbReference type="EC" id="2.7.13.3"/>
    </reaction>
</comment>
<evidence type="ECO:0000256" key="15">
    <source>
        <dbReference type="SAM" id="Phobius"/>
    </source>
</evidence>
<dbReference type="SUPFAM" id="SSF55874">
    <property type="entry name" value="ATPase domain of HSP90 chaperone/DNA topoisomerase II/histidine kinase"/>
    <property type="match status" value="1"/>
</dbReference>
<dbReference type="InterPro" id="IPR050980">
    <property type="entry name" value="2C_sensor_his_kinase"/>
</dbReference>
<evidence type="ECO:0000256" key="10">
    <source>
        <dbReference type="ARBA" id="ARBA00022777"/>
    </source>
</evidence>
<dbReference type="Proteomes" id="UP000198346">
    <property type="component" value="Unassembled WGS sequence"/>
</dbReference>
<dbReference type="Pfam" id="PF02518">
    <property type="entry name" value="HATPase_c"/>
    <property type="match status" value="1"/>
</dbReference>
<dbReference type="PROSITE" id="PS50109">
    <property type="entry name" value="HIS_KIN"/>
    <property type="match status" value="1"/>
</dbReference>
<accession>A0A239PY66</accession>
<feature type="transmembrane region" description="Helical" evidence="15">
    <location>
        <begin position="12"/>
        <end position="34"/>
    </location>
</feature>
<dbReference type="SUPFAM" id="SSF47384">
    <property type="entry name" value="Homodimeric domain of signal transducing histidine kinase"/>
    <property type="match status" value="1"/>
</dbReference>
<dbReference type="SMART" id="SM00388">
    <property type="entry name" value="HisKA"/>
    <property type="match status" value="1"/>
</dbReference>
<keyword evidence="19" id="KW-1185">Reference proteome</keyword>
<dbReference type="Pfam" id="PF00512">
    <property type="entry name" value="HisKA"/>
    <property type="match status" value="1"/>
</dbReference>
<feature type="domain" description="Histidine kinase" evidence="16">
    <location>
        <begin position="239"/>
        <end position="436"/>
    </location>
</feature>
<evidence type="ECO:0000256" key="14">
    <source>
        <dbReference type="ARBA" id="ARBA00023136"/>
    </source>
</evidence>
<proteinExistence type="predicted"/>
<evidence type="ECO:0000256" key="11">
    <source>
        <dbReference type="ARBA" id="ARBA00022840"/>
    </source>
</evidence>
<keyword evidence="11" id="KW-0067">ATP-binding</keyword>
<dbReference type="InterPro" id="IPR004358">
    <property type="entry name" value="Sig_transdc_His_kin-like_C"/>
</dbReference>